<evidence type="ECO:0000313" key="2">
    <source>
        <dbReference type="EMBL" id="CAE8602373.1"/>
    </source>
</evidence>
<feature type="non-terminal residue" evidence="2">
    <location>
        <position position="1"/>
    </location>
</feature>
<gene>
    <name evidence="2" type="ORF">PGLA1383_LOCUS20615</name>
</gene>
<accession>A0A813ENX0</accession>
<evidence type="ECO:0000256" key="1">
    <source>
        <dbReference type="SAM" id="MobiDB-lite"/>
    </source>
</evidence>
<feature type="compositionally biased region" description="Basic and acidic residues" evidence="1">
    <location>
        <begin position="41"/>
        <end position="81"/>
    </location>
</feature>
<dbReference type="AlphaFoldDB" id="A0A813ENX0"/>
<evidence type="ECO:0000313" key="3">
    <source>
        <dbReference type="Proteomes" id="UP000654075"/>
    </source>
</evidence>
<reference evidence="2" key="1">
    <citation type="submission" date="2021-02" db="EMBL/GenBank/DDBJ databases">
        <authorList>
            <person name="Dougan E. K."/>
            <person name="Rhodes N."/>
            <person name="Thang M."/>
            <person name="Chan C."/>
        </authorList>
    </citation>
    <scope>NUCLEOTIDE SEQUENCE</scope>
</reference>
<organism evidence="2 3">
    <name type="scientific">Polarella glacialis</name>
    <name type="common">Dinoflagellate</name>
    <dbReference type="NCBI Taxonomy" id="89957"/>
    <lineage>
        <taxon>Eukaryota</taxon>
        <taxon>Sar</taxon>
        <taxon>Alveolata</taxon>
        <taxon>Dinophyceae</taxon>
        <taxon>Suessiales</taxon>
        <taxon>Suessiaceae</taxon>
        <taxon>Polarella</taxon>
    </lineage>
</organism>
<name>A0A813ENX0_POLGL</name>
<dbReference type="Proteomes" id="UP000654075">
    <property type="component" value="Unassembled WGS sequence"/>
</dbReference>
<dbReference type="EMBL" id="CAJNNV010014215">
    <property type="protein sequence ID" value="CAE8602373.1"/>
    <property type="molecule type" value="Genomic_DNA"/>
</dbReference>
<sequence>RNPWDENSPEKTLSKGRGFEKEALRRVRRRRTFPAWCSQDSPKEKTSSRDPWADNSPEKTSCKGRGFEMEARQSPVSERKNAAQCLSPKRDARRQPLVPLLKLPAQRCDSDDWGPFLKRTYTT</sequence>
<protein>
    <submittedName>
        <fullName evidence="2">Uncharacterized protein</fullName>
    </submittedName>
</protein>
<feature type="region of interest" description="Disordered" evidence="1">
    <location>
        <begin position="1"/>
        <end position="22"/>
    </location>
</feature>
<comment type="caution">
    <text evidence="2">The sequence shown here is derived from an EMBL/GenBank/DDBJ whole genome shotgun (WGS) entry which is preliminary data.</text>
</comment>
<keyword evidence="3" id="KW-1185">Reference proteome</keyword>
<feature type="region of interest" description="Disordered" evidence="1">
    <location>
        <begin position="34"/>
        <end position="90"/>
    </location>
</feature>
<proteinExistence type="predicted"/>
<feature type="compositionally biased region" description="Basic and acidic residues" evidence="1">
    <location>
        <begin position="8"/>
        <end position="22"/>
    </location>
</feature>